<evidence type="ECO:0000256" key="6">
    <source>
        <dbReference type="SAM" id="Phobius"/>
    </source>
</evidence>
<evidence type="ECO:0000256" key="1">
    <source>
        <dbReference type="ARBA" id="ARBA00004370"/>
    </source>
</evidence>
<dbReference type="AlphaFoldDB" id="A0AA85JYM2"/>
<dbReference type="InterPro" id="IPR027294">
    <property type="entry name" value="NPS_rcpt"/>
</dbReference>
<dbReference type="GO" id="GO:0016020">
    <property type="term" value="C:membrane"/>
    <property type="evidence" value="ECO:0007669"/>
    <property type="project" value="UniProtKB-SubCell"/>
</dbReference>
<feature type="domain" description="G-protein coupled receptors family 1 profile" evidence="7">
    <location>
        <begin position="55"/>
        <end position="412"/>
    </location>
</feature>
<dbReference type="PROSITE" id="PS50262">
    <property type="entry name" value="G_PROTEIN_RECEP_F1_2"/>
    <property type="match status" value="1"/>
</dbReference>
<dbReference type="SUPFAM" id="SSF81321">
    <property type="entry name" value="Family A G protein-coupled receptor-like"/>
    <property type="match status" value="1"/>
</dbReference>
<dbReference type="PRINTS" id="PR00237">
    <property type="entry name" value="GPCRRHODOPSN"/>
</dbReference>
<keyword evidence="2 5" id="KW-0812">Transmembrane</keyword>
<keyword evidence="5" id="KW-0807">Transducer</keyword>
<sequence length="464" mass="53204">MFKYTSASMCFTLMDFNHTNSCSIQNETSDNFKESVHRIFALVIQYVLLIFIVVGNSSVLIWTLKSAHKSRLNRFFTNLAIADLFVGLGNLIPDIIWKTTVDFYGPTFVCKITKYLMNTSIMSSSYALLSLSIDRCIAIKWPFSRIYDQDLYTITLCGLGWLFALLFNIPSLIFFHISHSPQFGVQCSISWPPLYWKIYLVVMVVLIFFIPVLIIILTHAIIIRTIWKVKSSLPRNTIHTQGDCLSDLHNDEHKRSKLLHSDDGASYSRASGSHTEASNHFWHKAVSCGTGQMKTNGQECLSSNMHDDETASIRCHQSKPRSISLTKNNNNHSLFVRNQLDCNNVFSRAKMKSIQLTFLIVAVFIACWLPYMVWNFVITLGGIQRMELSLRYTSVVFNQLVHLNAAANPIVFWLYHVRRYKHSNSLSYERSRRTRRRRRRSRKARGIGGISATVSLKAKNNTTL</sequence>
<reference evidence="8" key="1">
    <citation type="submission" date="2022-06" db="EMBL/GenBank/DDBJ databases">
        <authorList>
            <person name="Berger JAMES D."/>
            <person name="Berger JAMES D."/>
        </authorList>
    </citation>
    <scope>NUCLEOTIDE SEQUENCE [LARGE SCALE GENOMIC DNA]</scope>
</reference>
<dbReference type="GO" id="GO:0008188">
    <property type="term" value="F:neuropeptide receptor activity"/>
    <property type="evidence" value="ECO:0007669"/>
    <property type="project" value="InterPro"/>
</dbReference>
<organism evidence="8 9">
    <name type="scientific">Trichobilharzia regenti</name>
    <name type="common">Nasal bird schistosome</name>
    <dbReference type="NCBI Taxonomy" id="157069"/>
    <lineage>
        <taxon>Eukaryota</taxon>
        <taxon>Metazoa</taxon>
        <taxon>Spiralia</taxon>
        <taxon>Lophotrochozoa</taxon>
        <taxon>Platyhelminthes</taxon>
        <taxon>Trematoda</taxon>
        <taxon>Digenea</taxon>
        <taxon>Strigeidida</taxon>
        <taxon>Schistosomatoidea</taxon>
        <taxon>Schistosomatidae</taxon>
        <taxon>Trichobilharzia</taxon>
    </lineage>
</organism>
<feature type="transmembrane region" description="Helical" evidence="6">
    <location>
        <begin position="39"/>
        <end position="63"/>
    </location>
</feature>
<keyword evidence="4 6" id="KW-0472">Membrane</keyword>
<keyword evidence="8" id="KW-1185">Reference proteome</keyword>
<dbReference type="PANTHER" id="PTHR24244">
    <property type="entry name" value="NEUROPEPTIDE S RECEPTOR"/>
    <property type="match status" value="1"/>
</dbReference>
<keyword evidence="5" id="KW-0297">G-protein coupled receptor</keyword>
<reference evidence="9" key="2">
    <citation type="submission" date="2023-11" db="UniProtKB">
        <authorList>
            <consortium name="WormBaseParasite"/>
        </authorList>
    </citation>
    <scope>IDENTIFICATION</scope>
</reference>
<feature type="transmembrane region" description="Helical" evidence="6">
    <location>
        <begin position="151"/>
        <end position="178"/>
    </location>
</feature>
<dbReference type="PANTHER" id="PTHR24244:SF1">
    <property type="entry name" value="G-PROTEIN COUPLED RECEPTORS FAMILY 1 PROFILE DOMAIN-CONTAINING PROTEIN"/>
    <property type="match status" value="1"/>
</dbReference>
<evidence type="ECO:0000256" key="4">
    <source>
        <dbReference type="ARBA" id="ARBA00023136"/>
    </source>
</evidence>
<evidence type="ECO:0000259" key="7">
    <source>
        <dbReference type="PROSITE" id="PS50262"/>
    </source>
</evidence>
<dbReference type="PROSITE" id="PS00237">
    <property type="entry name" value="G_PROTEIN_RECEP_F1_1"/>
    <property type="match status" value="1"/>
</dbReference>
<proteinExistence type="inferred from homology"/>
<feature type="transmembrane region" description="Helical" evidence="6">
    <location>
        <begin position="395"/>
        <end position="415"/>
    </location>
</feature>
<feature type="transmembrane region" description="Helical" evidence="6">
    <location>
        <begin position="75"/>
        <end position="92"/>
    </location>
</feature>
<keyword evidence="3 6" id="KW-1133">Transmembrane helix</keyword>
<dbReference type="InterPro" id="IPR000276">
    <property type="entry name" value="GPCR_Rhodpsn"/>
</dbReference>
<dbReference type="Pfam" id="PF00001">
    <property type="entry name" value="7tm_1"/>
    <property type="match status" value="1"/>
</dbReference>
<keyword evidence="5" id="KW-0675">Receptor</keyword>
<comment type="subcellular location">
    <subcellularLocation>
        <location evidence="1">Membrane</location>
    </subcellularLocation>
</comment>
<comment type="similarity">
    <text evidence="5">Belongs to the G-protein coupled receptor 1 family.</text>
</comment>
<dbReference type="InterPro" id="IPR017452">
    <property type="entry name" value="GPCR_Rhodpsn_7TM"/>
</dbReference>
<accession>A0AA85JYM2</accession>
<evidence type="ECO:0000256" key="5">
    <source>
        <dbReference type="RuleBase" id="RU000688"/>
    </source>
</evidence>
<dbReference type="WBParaSite" id="TREG1_61270.2">
    <property type="protein sequence ID" value="TREG1_61270.2"/>
    <property type="gene ID" value="TREG1_61270"/>
</dbReference>
<dbReference type="Proteomes" id="UP000050795">
    <property type="component" value="Unassembled WGS sequence"/>
</dbReference>
<dbReference type="Gene3D" id="1.20.1070.10">
    <property type="entry name" value="Rhodopsin 7-helix transmembrane proteins"/>
    <property type="match status" value="1"/>
</dbReference>
<evidence type="ECO:0000256" key="2">
    <source>
        <dbReference type="ARBA" id="ARBA00022692"/>
    </source>
</evidence>
<name>A0AA85JYM2_TRIRE</name>
<evidence type="ECO:0000313" key="8">
    <source>
        <dbReference type="Proteomes" id="UP000050795"/>
    </source>
</evidence>
<protein>
    <recommendedName>
        <fullName evidence="7">G-protein coupled receptors family 1 profile domain-containing protein</fullName>
    </recommendedName>
</protein>
<feature type="transmembrane region" description="Helical" evidence="6">
    <location>
        <begin position="112"/>
        <end position="131"/>
    </location>
</feature>
<feature type="transmembrane region" description="Helical" evidence="6">
    <location>
        <begin position="356"/>
        <end position="383"/>
    </location>
</feature>
<evidence type="ECO:0000313" key="9">
    <source>
        <dbReference type="WBParaSite" id="TREG1_61270.2"/>
    </source>
</evidence>
<feature type="transmembrane region" description="Helical" evidence="6">
    <location>
        <begin position="198"/>
        <end position="223"/>
    </location>
</feature>
<evidence type="ECO:0000256" key="3">
    <source>
        <dbReference type="ARBA" id="ARBA00022989"/>
    </source>
</evidence>